<evidence type="ECO:0000256" key="1">
    <source>
        <dbReference type="SAM" id="Phobius"/>
    </source>
</evidence>
<comment type="caution">
    <text evidence="2">The sequence shown here is derived from an EMBL/GenBank/DDBJ whole genome shotgun (WGS) entry which is preliminary data.</text>
</comment>
<feature type="transmembrane region" description="Helical" evidence="1">
    <location>
        <begin position="22"/>
        <end position="46"/>
    </location>
</feature>
<keyword evidence="1" id="KW-0812">Transmembrane</keyword>
<keyword evidence="1" id="KW-0472">Membrane</keyword>
<keyword evidence="3" id="KW-1185">Reference proteome</keyword>
<gene>
    <name evidence="2" type="ORF">Q9L58_009551</name>
</gene>
<keyword evidence="1" id="KW-1133">Transmembrane helix</keyword>
<organism evidence="2 3">
    <name type="scientific">Discina gigas</name>
    <dbReference type="NCBI Taxonomy" id="1032678"/>
    <lineage>
        <taxon>Eukaryota</taxon>
        <taxon>Fungi</taxon>
        <taxon>Dikarya</taxon>
        <taxon>Ascomycota</taxon>
        <taxon>Pezizomycotina</taxon>
        <taxon>Pezizomycetes</taxon>
        <taxon>Pezizales</taxon>
        <taxon>Discinaceae</taxon>
        <taxon>Discina</taxon>
    </lineage>
</organism>
<dbReference type="Proteomes" id="UP001447188">
    <property type="component" value="Unassembled WGS sequence"/>
</dbReference>
<name>A0ABR3G6N0_9PEZI</name>
<accession>A0ABR3G6N0</accession>
<sequence length="637" mass="71947">MASMDVHEHLRRAGNSGSASDWISATSSIVASIVGLVTLLTVYVAAMQILSRRQLYRLGVSTKSLGPWKSRVVTPSLLRMQTQISTPTVSLRKLVKNDWQPKITFPVGFNNKSTKADSDPEILAEASWVNFLQALGLTPECTEFYEMQSESELVNGIVPMRWKGRDLVGICSMLGFQSHEAKPSAKTPMPLPMLWSGPLGWLQFRASSEGCVVEYRRRAAFQNQLSVERHNYYIDLKPRPLCLKSRLWQSINGLYLPDDRLLYIGSSDPVTEKLRDRRENTQHSMDERCEEVMASDMSNEKMMRVMWGKKADRPKAASPGAIEKGPSQLPQSEFLPEFLRELSSAMVLKSEQSNHFQVLRRCPGLLSIIVEGELVGIRGLDLSRCHELNRTYVDPEEVTQEFEHSLGRFRMKIDLLDLLKKAVLLLQPDGFYFTPTKHLCSDVNEIWQHVTDHSDKLPFIFPLDQLKGSEEGKRWGENGIHLFHAIDLCNQFQHIKMESRVMFTIEDMVIISKASNSLRGIVTESGTDIIWAMIVSPDLFSFLVERFAIMDVQDVLKATVEYKGEVLDCTALNTIPTNTGNPGMKFPVPLMSNGTFSGAQVLAAFVDVFLTYFWIDKCWISDVAVYDATIPQSVTMC</sequence>
<reference evidence="2 3" key="1">
    <citation type="submission" date="2024-02" db="EMBL/GenBank/DDBJ databases">
        <title>Discinaceae phylogenomics.</title>
        <authorList>
            <person name="Dirks A.C."/>
            <person name="James T.Y."/>
        </authorList>
    </citation>
    <scope>NUCLEOTIDE SEQUENCE [LARGE SCALE GENOMIC DNA]</scope>
    <source>
        <strain evidence="2 3">ACD0624</strain>
    </source>
</reference>
<evidence type="ECO:0000313" key="2">
    <source>
        <dbReference type="EMBL" id="KAL0631580.1"/>
    </source>
</evidence>
<evidence type="ECO:0000313" key="3">
    <source>
        <dbReference type="Proteomes" id="UP001447188"/>
    </source>
</evidence>
<protein>
    <submittedName>
        <fullName evidence="2">Uncharacterized protein</fullName>
    </submittedName>
</protein>
<proteinExistence type="predicted"/>
<dbReference type="EMBL" id="JBBBZM010000233">
    <property type="protein sequence ID" value="KAL0631580.1"/>
    <property type="molecule type" value="Genomic_DNA"/>
</dbReference>